<reference evidence="2 3" key="1">
    <citation type="submission" date="2017-03" db="EMBL/GenBank/DDBJ databases">
        <title>WGS assembly of Porphyra umbilicalis.</title>
        <authorList>
            <person name="Brawley S.H."/>
            <person name="Blouin N.A."/>
            <person name="Ficko-Blean E."/>
            <person name="Wheeler G.L."/>
            <person name="Lohr M."/>
            <person name="Goodson H.V."/>
            <person name="Jenkins J.W."/>
            <person name="Blaby-Haas C.E."/>
            <person name="Helliwell K.E."/>
            <person name="Chan C."/>
            <person name="Marriage T."/>
            <person name="Bhattacharya D."/>
            <person name="Klein A.S."/>
            <person name="Badis Y."/>
            <person name="Brodie J."/>
            <person name="Cao Y."/>
            <person name="Collen J."/>
            <person name="Dittami S.M."/>
            <person name="Gachon C.M."/>
            <person name="Green B.R."/>
            <person name="Karpowicz S."/>
            <person name="Kim J.W."/>
            <person name="Kudahl U."/>
            <person name="Lin S."/>
            <person name="Michel G."/>
            <person name="Mittag M."/>
            <person name="Olson B.J."/>
            <person name="Pangilinan J."/>
            <person name="Peng Y."/>
            <person name="Qiu H."/>
            <person name="Shu S."/>
            <person name="Singer J.T."/>
            <person name="Smith A.G."/>
            <person name="Sprecher B.N."/>
            <person name="Wagner V."/>
            <person name="Wang W."/>
            <person name="Wang Z.-Y."/>
            <person name="Yan J."/>
            <person name="Yarish C."/>
            <person name="Zoeuner-Riek S."/>
            <person name="Zhuang Y."/>
            <person name="Zou Y."/>
            <person name="Lindquist E.A."/>
            <person name="Grimwood J."/>
            <person name="Barry K."/>
            <person name="Rokhsar D.S."/>
            <person name="Schmutz J."/>
            <person name="Stiller J.W."/>
            <person name="Grossman A.R."/>
            <person name="Prochnik S.E."/>
        </authorList>
    </citation>
    <scope>NUCLEOTIDE SEQUENCE [LARGE SCALE GENOMIC DNA]</scope>
    <source>
        <strain evidence="2">4086291</strain>
    </source>
</reference>
<sequence length="499" mass="50328">MVEEGGGVTVEAAAASAEVAAGGAAAASAGGAIVTPAGATAAGTAARLSATDATVAGGGMSPRRRGGCRGARGGGGVGGIGGARVTGPRASAWHRRWGLAMSRMADFAEPPPLRLPAAGRRRRGGGSGTGGRLNRPLTGGRRPPAVRRPPRTPTAEGVAPTGGADGAAAPTTPPFPPCPTPRPPSTRCPTPPAATTPGRRPRVRWSPTMVRTPPPPPPPPVAAHAVDGDVIFATACGDRLPPWLQARLLQLGWPARKVGQRRSLDKLPPPPAAARRPPPHRPSPLTALRAPPTALSSVAPSKAGGSSGRAAVAGNGGGRRARRSCRRLPLRSRAVPAAAPMSCSAPLQPRAAAPSPTRSRRRSRGCRPWAPPEPPRAGALAFDAAAVAKPQLTAHIAGRHVHARSWHQSVALTWGVTRAAAAFSSGCATSRRGRPRCSGRRRLHHCHAGVRVGVGVGVGRLHRVRHVGAAAAVAGAAAGGAPPLSSIPTAPVHGPCRAD</sequence>
<organism evidence="2 3">
    <name type="scientific">Porphyra umbilicalis</name>
    <name type="common">Purple laver</name>
    <name type="synonym">Red alga</name>
    <dbReference type="NCBI Taxonomy" id="2786"/>
    <lineage>
        <taxon>Eukaryota</taxon>
        <taxon>Rhodophyta</taxon>
        <taxon>Bangiophyceae</taxon>
        <taxon>Bangiales</taxon>
        <taxon>Bangiaceae</taxon>
        <taxon>Porphyra</taxon>
    </lineage>
</organism>
<evidence type="ECO:0000313" key="3">
    <source>
        <dbReference type="Proteomes" id="UP000218209"/>
    </source>
</evidence>
<feature type="compositionally biased region" description="Basic residues" evidence="1">
    <location>
        <begin position="319"/>
        <end position="330"/>
    </location>
</feature>
<feature type="region of interest" description="Disordered" evidence="1">
    <location>
        <begin position="109"/>
        <end position="222"/>
    </location>
</feature>
<feature type="region of interest" description="Disordered" evidence="1">
    <location>
        <begin position="479"/>
        <end position="499"/>
    </location>
</feature>
<gene>
    <name evidence="2" type="ORF">BU14_1141s0001</name>
</gene>
<feature type="compositionally biased region" description="Pro residues" evidence="1">
    <location>
        <begin position="171"/>
        <end position="194"/>
    </location>
</feature>
<name>A0A1X6NMI4_PORUM</name>
<feature type="region of interest" description="Disordered" evidence="1">
    <location>
        <begin position="54"/>
        <end position="74"/>
    </location>
</feature>
<proteinExistence type="predicted"/>
<feature type="compositionally biased region" description="Low complexity" evidence="1">
    <location>
        <begin position="299"/>
        <end position="313"/>
    </location>
</feature>
<evidence type="ECO:0000313" key="2">
    <source>
        <dbReference type="EMBL" id="OSX69798.1"/>
    </source>
</evidence>
<keyword evidence="3" id="KW-1185">Reference proteome</keyword>
<feature type="compositionally biased region" description="Low complexity" evidence="1">
    <location>
        <begin position="153"/>
        <end position="170"/>
    </location>
</feature>
<feature type="compositionally biased region" description="Pro residues" evidence="1">
    <location>
        <begin position="212"/>
        <end position="221"/>
    </location>
</feature>
<dbReference type="Proteomes" id="UP000218209">
    <property type="component" value="Unassembled WGS sequence"/>
</dbReference>
<accession>A0A1X6NMI4</accession>
<dbReference type="EMBL" id="KV919399">
    <property type="protein sequence ID" value="OSX69798.1"/>
    <property type="molecule type" value="Genomic_DNA"/>
</dbReference>
<evidence type="ECO:0000256" key="1">
    <source>
        <dbReference type="SAM" id="MobiDB-lite"/>
    </source>
</evidence>
<feature type="region of interest" description="Disordered" evidence="1">
    <location>
        <begin position="259"/>
        <end position="374"/>
    </location>
</feature>
<dbReference type="AlphaFoldDB" id="A0A1X6NMI4"/>
<protein>
    <submittedName>
        <fullName evidence="2">Uncharacterized protein</fullName>
    </submittedName>
</protein>